<keyword evidence="2" id="KW-1185">Reference proteome</keyword>
<reference evidence="1 2" key="1">
    <citation type="submission" date="2019-08" db="EMBL/GenBank/DDBJ databases">
        <title>A chromosome-level genome assembly, high-density linkage maps, and genome scans reveal the genomic architecture of hybrid incompatibilities underlying speciation via character displacement in darters (Percidae: Etheostominae).</title>
        <authorList>
            <person name="Moran R.L."/>
            <person name="Catchen J.M."/>
            <person name="Fuller R.C."/>
        </authorList>
    </citation>
    <scope>NUCLEOTIDE SEQUENCE [LARGE SCALE GENOMIC DNA]</scope>
    <source>
        <strain evidence="1">EspeVRDwgs_2016</strain>
        <tissue evidence="1">Muscle</tissue>
    </source>
</reference>
<gene>
    <name evidence="1" type="ORF">FQN60_009939</name>
</gene>
<sequence>METTLSKLGIRVLKVFCPSNEQESQGSEAVFNLPLNGKVDPVCTSSPELSFYERNSSLCTVEGPSQQIKNSKYKHAPIRELAANQPLPQRICVICKAASVYV</sequence>
<dbReference type="AlphaFoldDB" id="A0A5J5D5C3"/>
<name>A0A5J5D5C3_9PERO</name>
<comment type="caution">
    <text evidence="1">The sequence shown here is derived from an EMBL/GenBank/DDBJ whole genome shotgun (WGS) entry which is preliminary data.</text>
</comment>
<dbReference type="EMBL" id="VOFY01000010">
    <property type="protein sequence ID" value="KAA8588594.1"/>
    <property type="molecule type" value="Genomic_DNA"/>
</dbReference>
<protein>
    <submittedName>
        <fullName evidence="1">Uncharacterized protein</fullName>
    </submittedName>
</protein>
<evidence type="ECO:0000313" key="2">
    <source>
        <dbReference type="Proteomes" id="UP000327493"/>
    </source>
</evidence>
<accession>A0A5J5D5C3</accession>
<organism evidence="1 2">
    <name type="scientific">Etheostoma spectabile</name>
    <name type="common">orangethroat darter</name>
    <dbReference type="NCBI Taxonomy" id="54343"/>
    <lineage>
        <taxon>Eukaryota</taxon>
        <taxon>Metazoa</taxon>
        <taxon>Chordata</taxon>
        <taxon>Craniata</taxon>
        <taxon>Vertebrata</taxon>
        <taxon>Euteleostomi</taxon>
        <taxon>Actinopterygii</taxon>
        <taxon>Neopterygii</taxon>
        <taxon>Teleostei</taxon>
        <taxon>Neoteleostei</taxon>
        <taxon>Acanthomorphata</taxon>
        <taxon>Eupercaria</taxon>
        <taxon>Perciformes</taxon>
        <taxon>Percoidei</taxon>
        <taxon>Percidae</taxon>
        <taxon>Etheostomatinae</taxon>
        <taxon>Etheostoma</taxon>
    </lineage>
</organism>
<evidence type="ECO:0000313" key="1">
    <source>
        <dbReference type="EMBL" id="KAA8588594.1"/>
    </source>
</evidence>
<proteinExistence type="predicted"/>
<dbReference type="Proteomes" id="UP000327493">
    <property type="component" value="Chromosome 10"/>
</dbReference>